<evidence type="ECO:0000313" key="1">
    <source>
        <dbReference type="EMBL" id="TAA76270.1"/>
    </source>
</evidence>
<dbReference type="Proteomes" id="UP000316238">
    <property type="component" value="Unassembled WGS sequence"/>
</dbReference>
<comment type="caution">
    <text evidence="1">The sequence shown here is derived from an EMBL/GenBank/DDBJ whole genome shotgun (WGS) entry which is preliminary data.</text>
</comment>
<dbReference type="EMBL" id="NQJD01000001">
    <property type="protein sequence ID" value="TAA76270.1"/>
    <property type="molecule type" value="Genomic_DNA"/>
</dbReference>
<gene>
    <name evidence="1" type="ORF">CDV28_101173</name>
</gene>
<name>A0A521G5P0_9BACT</name>
<evidence type="ECO:0000313" key="2">
    <source>
        <dbReference type="Proteomes" id="UP000316238"/>
    </source>
</evidence>
<protein>
    <submittedName>
        <fullName evidence="1">Uncharacterized protein</fullName>
    </submittedName>
</protein>
<dbReference type="AlphaFoldDB" id="A0A521G5P0"/>
<sequence>MTYGYGLLLKEEQSSLLVLMSEKETMPELLPCGSHFLKTAKRTEYFSQTAWPLTEKYFLRKDTALSVKEAEKQVISKGLI</sequence>
<accession>A0A521G5P0</accession>
<keyword evidence="2" id="KW-1185">Reference proteome</keyword>
<organism evidence="1 2">
    <name type="scientific">Candidatus Electronema aureum</name>
    <dbReference type="NCBI Taxonomy" id="2005002"/>
    <lineage>
        <taxon>Bacteria</taxon>
        <taxon>Pseudomonadati</taxon>
        <taxon>Thermodesulfobacteriota</taxon>
        <taxon>Desulfobulbia</taxon>
        <taxon>Desulfobulbales</taxon>
        <taxon>Desulfobulbaceae</taxon>
        <taxon>Candidatus Electronema</taxon>
    </lineage>
</organism>
<proteinExistence type="predicted"/>
<reference evidence="1" key="1">
    <citation type="submission" date="2017-07" db="EMBL/GenBank/DDBJ databases">
        <title>The cable genome - Insights into the physiology and evolution of filamentous bacteria capable of sulfide oxidation via long distance electron transfer.</title>
        <authorList>
            <person name="Thorup C."/>
            <person name="Bjerg J.T."/>
            <person name="Schreiber L."/>
            <person name="Nielsen L.P."/>
            <person name="Kjeldsen K.U."/>
            <person name="Boesen T."/>
            <person name="Boggild A."/>
            <person name="Meysman F."/>
            <person name="Geelhoed J."/>
            <person name="Schramm A."/>
        </authorList>
    </citation>
    <scope>NUCLEOTIDE SEQUENCE [LARGE SCALE GENOMIC DNA]</scope>
    <source>
        <strain evidence="1">GS</strain>
    </source>
</reference>